<gene>
    <name evidence="3" type="ORF">BJX66DRAFT_316873</name>
</gene>
<sequence>MSTCPEIPVVTQPLNLTDKLSLSWRIPLLLIRFATRLSALCLSRGGDDISHIHWRQKLALAFLQALEASLTRKQRTAYIRRLSTGAGIERYCRKYALSHRAVLGNFPAQSNDHGLPAPVLHFVKDASAQPEGPTILYFHGGGYYNPIRAEGHVPFALLCVKASKASQVVFLEYSLTPEKPYPRQLVQAVEGLRYLLEDECIQPDNIILAGDSAGGHLIASLLAHIAKPSPYAAPIGLRGNQFRAVVFVSPWLVMPTGGQDGALAEAPNDWLSRESLTRFTEMFKPALNEVWSNPYGAEDAVDVWKKLFPGRREDAVCRKAILAIGTSELLLESCIKFGRDLVGFDSICIDGQTSVDLLKENDFVLAIAPGETHVQPGVDCALKYHDGRMMKAILAFLEAA</sequence>
<dbReference type="InterPro" id="IPR013094">
    <property type="entry name" value="AB_hydrolase_3"/>
</dbReference>
<feature type="domain" description="Alpha/beta hydrolase fold-3" evidence="2">
    <location>
        <begin position="135"/>
        <end position="299"/>
    </location>
</feature>
<dbReference type="EMBL" id="JBFTWV010000185">
    <property type="protein sequence ID" value="KAL2784312.1"/>
    <property type="molecule type" value="Genomic_DNA"/>
</dbReference>
<dbReference type="PANTHER" id="PTHR48081:SF18">
    <property type="entry name" value="ALPHA_BETA HYDROLASE FOLD-3 DOMAIN-CONTAINING PROTEIN"/>
    <property type="match status" value="1"/>
</dbReference>
<proteinExistence type="predicted"/>
<protein>
    <submittedName>
        <fullName evidence="3">Lipase/thioesterase</fullName>
    </submittedName>
</protein>
<keyword evidence="1" id="KW-0378">Hydrolase</keyword>
<name>A0ABR4FM57_9EURO</name>
<dbReference type="InterPro" id="IPR050300">
    <property type="entry name" value="GDXG_lipolytic_enzyme"/>
</dbReference>
<comment type="caution">
    <text evidence="3">The sequence shown here is derived from an EMBL/GenBank/DDBJ whole genome shotgun (WGS) entry which is preliminary data.</text>
</comment>
<evidence type="ECO:0000313" key="3">
    <source>
        <dbReference type="EMBL" id="KAL2784312.1"/>
    </source>
</evidence>
<evidence type="ECO:0000259" key="2">
    <source>
        <dbReference type="Pfam" id="PF07859"/>
    </source>
</evidence>
<dbReference type="Pfam" id="PF07859">
    <property type="entry name" value="Abhydrolase_3"/>
    <property type="match status" value="1"/>
</dbReference>
<dbReference type="InterPro" id="IPR029058">
    <property type="entry name" value="AB_hydrolase_fold"/>
</dbReference>
<dbReference type="SUPFAM" id="SSF53474">
    <property type="entry name" value="alpha/beta-Hydrolases"/>
    <property type="match status" value="1"/>
</dbReference>
<accession>A0ABR4FM57</accession>
<keyword evidence="4" id="KW-1185">Reference proteome</keyword>
<dbReference type="Proteomes" id="UP001610563">
    <property type="component" value="Unassembled WGS sequence"/>
</dbReference>
<dbReference type="Gene3D" id="3.40.50.1820">
    <property type="entry name" value="alpha/beta hydrolase"/>
    <property type="match status" value="1"/>
</dbReference>
<organism evidence="3 4">
    <name type="scientific">Aspergillus keveii</name>
    <dbReference type="NCBI Taxonomy" id="714993"/>
    <lineage>
        <taxon>Eukaryota</taxon>
        <taxon>Fungi</taxon>
        <taxon>Dikarya</taxon>
        <taxon>Ascomycota</taxon>
        <taxon>Pezizomycotina</taxon>
        <taxon>Eurotiomycetes</taxon>
        <taxon>Eurotiomycetidae</taxon>
        <taxon>Eurotiales</taxon>
        <taxon>Aspergillaceae</taxon>
        <taxon>Aspergillus</taxon>
        <taxon>Aspergillus subgen. Nidulantes</taxon>
    </lineage>
</organism>
<evidence type="ECO:0000256" key="1">
    <source>
        <dbReference type="ARBA" id="ARBA00022801"/>
    </source>
</evidence>
<reference evidence="3 4" key="1">
    <citation type="submission" date="2024-07" db="EMBL/GenBank/DDBJ databases">
        <title>Section-level genome sequencing and comparative genomics of Aspergillus sections Usti and Cavernicolus.</title>
        <authorList>
            <consortium name="Lawrence Berkeley National Laboratory"/>
            <person name="Nybo J.L."/>
            <person name="Vesth T.C."/>
            <person name="Theobald S."/>
            <person name="Frisvad J.C."/>
            <person name="Larsen T.O."/>
            <person name="Kjaerboelling I."/>
            <person name="Rothschild-Mancinelli K."/>
            <person name="Lyhne E.K."/>
            <person name="Kogle M.E."/>
            <person name="Barry K."/>
            <person name="Clum A."/>
            <person name="Na H."/>
            <person name="Ledsgaard L."/>
            <person name="Lin J."/>
            <person name="Lipzen A."/>
            <person name="Kuo A."/>
            <person name="Riley R."/>
            <person name="Mondo S."/>
            <person name="Labutti K."/>
            <person name="Haridas S."/>
            <person name="Pangalinan J."/>
            <person name="Salamov A.A."/>
            <person name="Simmons B.A."/>
            <person name="Magnuson J.K."/>
            <person name="Chen J."/>
            <person name="Drula E."/>
            <person name="Henrissat B."/>
            <person name="Wiebenga A."/>
            <person name="Lubbers R.J."/>
            <person name="Gomes A.C."/>
            <person name="Makela M.R."/>
            <person name="Stajich J."/>
            <person name="Grigoriev I.V."/>
            <person name="Mortensen U.H."/>
            <person name="De Vries R.P."/>
            <person name="Baker S.E."/>
            <person name="Andersen M.R."/>
        </authorList>
    </citation>
    <scope>NUCLEOTIDE SEQUENCE [LARGE SCALE GENOMIC DNA]</scope>
    <source>
        <strain evidence="3 4">CBS 209.92</strain>
    </source>
</reference>
<evidence type="ECO:0000313" key="4">
    <source>
        <dbReference type="Proteomes" id="UP001610563"/>
    </source>
</evidence>
<dbReference type="PANTHER" id="PTHR48081">
    <property type="entry name" value="AB HYDROLASE SUPERFAMILY PROTEIN C4A8.06C"/>
    <property type="match status" value="1"/>
</dbReference>